<feature type="region of interest" description="Disordered" evidence="2">
    <location>
        <begin position="1026"/>
        <end position="1051"/>
    </location>
</feature>
<accession>A0A9W7CCV9</accession>
<dbReference type="Proteomes" id="UP001165082">
    <property type="component" value="Unassembled WGS sequence"/>
</dbReference>
<feature type="region of interest" description="Disordered" evidence="2">
    <location>
        <begin position="709"/>
        <end position="779"/>
    </location>
</feature>
<dbReference type="OrthoDB" id="270720at2759"/>
<feature type="compositionally biased region" description="Low complexity" evidence="2">
    <location>
        <begin position="1026"/>
        <end position="1036"/>
    </location>
</feature>
<feature type="compositionally biased region" description="Low complexity" evidence="2">
    <location>
        <begin position="717"/>
        <end position="732"/>
    </location>
</feature>
<dbReference type="SUPFAM" id="SSF82185">
    <property type="entry name" value="Histone H3 K4-specific methyltransferase SET7/9 N-terminal domain"/>
    <property type="match status" value="1"/>
</dbReference>
<dbReference type="AlphaFoldDB" id="A0A9W7CCV9"/>
<dbReference type="InterPro" id="IPR003409">
    <property type="entry name" value="MORN"/>
</dbReference>
<dbReference type="EMBL" id="BRXZ01000214">
    <property type="protein sequence ID" value="GMI07562.1"/>
    <property type="molecule type" value="Genomic_DNA"/>
</dbReference>
<sequence>MASIMAELGAKMASSKVAARAGRRKSSILKGRGANDFKDLQSKIQQLAAGEGGEGGNGGDEEEDDDQSFSGEEEEEFFRLLRDGNLQKLEGMVSQHPSLVDVEFGVVDGGGGSAYAYSGKVDDGFCGPFHIAAEAGRKDVLLFLQEKHPEEDAFLIEDYKERLPEEVARGDAVELLRELREKVEAAEGGGFSAQDEEDFFYALRAGVMETVETLVGKFPGLLEAKFGVWEGYDTKGMMPQVKSKRIYTYTGNLNEGFCGPYHVAAEAGHKGILLFLSEKQEREEGYEDKDYRDKTAEDIANGEALDAFKELRGMSKEAKEVFEGEYDEQGGRRVGRLLKKLEGYEEDLIVHYDGHWKEGKFWGKGVLFGKRNLEEKVFVGNFKDGLKHGHAVEWQDGDKIFEGSYKDGKKSGYGVYTPAKGNKYEGNFEEDKKHGAGTYYFPDGSKYEGMFHEDIKHGHATVYELGKKPKNFMYEDGKEVEELQTIVMEAKAEVITRRKEMDTYRNRRGIYATGDEAAQLEGLEAEAGEISNRLIEKCVDFANNDSTGRGESIVNRLEILLLRAKANFSSRIRFLRHCHKESILDDLGGTSNPDGSSVKTITPEFDPSGILTPSMIGRGDGNMESLASAESMSQFLGQTYPLPPPASLQMYPSNNIAGSRLFNNSPTPNNTDQLHHHQNFHSEQMAHMQMFGTYAPSHDLQTYHTALNPPGPIIPHTAPSEASQASATTTASGRSKRNAAPKVPTRVSGRKRTIAKPKTTDSASAPLTGGRGKSRKQARLEELSKIEDEFNELLGRLATEDERRKVVEAVISSRGKTEPPSFIAHCPPTYDIEGKEIVVAPVGFEHCFDDPDSFAFKRPGKPTIRGLADLAKDNSDLLVAITNKFDEKAAKSLSVTVYGGEQGVALARDFAFGQWEMKTVTNVTATAQTIAAGFFKVIFRPGLPKMMELEFSADDVKMAVEDGNFEQLPSFPSVSSFPMNLSDANLMIHASNSSTGILGLSTSSSSINNMAGLPSFSSNSQLGALQQQVQLQQQQQHSHHQLQHPQRSVER</sequence>
<dbReference type="Gene3D" id="2.20.110.10">
    <property type="entry name" value="Histone H3 K4-specific methyltransferase SET7/9 N-terminal domain"/>
    <property type="match status" value="2"/>
</dbReference>
<feature type="compositionally biased region" description="Acidic residues" evidence="2">
    <location>
        <begin position="59"/>
        <end position="74"/>
    </location>
</feature>
<name>A0A9W7CCV9_9STRA</name>
<comment type="caution">
    <text evidence="3">The sequence shown here is derived from an EMBL/GenBank/DDBJ whole genome shotgun (WGS) entry which is preliminary data.</text>
</comment>
<keyword evidence="4" id="KW-1185">Reference proteome</keyword>
<dbReference type="SMART" id="SM00698">
    <property type="entry name" value="MORN"/>
    <property type="match status" value="4"/>
</dbReference>
<reference evidence="3" key="1">
    <citation type="submission" date="2022-07" db="EMBL/GenBank/DDBJ databases">
        <title>Genome analysis of Parmales, a sister group of diatoms, reveals the evolutionary specialization of diatoms from phago-mixotrophs to photoautotrophs.</title>
        <authorList>
            <person name="Ban H."/>
            <person name="Sato S."/>
            <person name="Yoshikawa S."/>
            <person name="Kazumasa Y."/>
            <person name="Nakamura Y."/>
            <person name="Ichinomiya M."/>
            <person name="Saitoh K."/>
            <person name="Sato N."/>
            <person name="Blanc-Mathieu R."/>
            <person name="Endo H."/>
            <person name="Kuwata A."/>
            <person name="Ogata H."/>
        </authorList>
    </citation>
    <scope>NUCLEOTIDE SEQUENCE</scope>
</reference>
<evidence type="ECO:0000256" key="2">
    <source>
        <dbReference type="SAM" id="MobiDB-lite"/>
    </source>
</evidence>
<keyword evidence="1" id="KW-0677">Repeat</keyword>
<gene>
    <name evidence="3" type="ORF">TrRE_jg10579</name>
</gene>
<organism evidence="3 4">
    <name type="scientific">Triparma retinervis</name>
    <dbReference type="NCBI Taxonomy" id="2557542"/>
    <lineage>
        <taxon>Eukaryota</taxon>
        <taxon>Sar</taxon>
        <taxon>Stramenopiles</taxon>
        <taxon>Ochrophyta</taxon>
        <taxon>Bolidophyceae</taxon>
        <taxon>Parmales</taxon>
        <taxon>Triparmaceae</taxon>
        <taxon>Triparma</taxon>
    </lineage>
</organism>
<evidence type="ECO:0000256" key="1">
    <source>
        <dbReference type="ARBA" id="ARBA00022737"/>
    </source>
</evidence>
<evidence type="ECO:0000313" key="3">
    <source>
        <dbReference type="EMBL" id="GMI07562.1"/>
    </source>
</evidence>
<dbReference type="PANTHER" id="PTHR23084:SF263">
    <property type="entry name" value="MORN REPEAT-CONTAINING PROTEIN 1"/>
    <property type="match status" value="1"/>
</dbReference>
<dbReference type="Pfam" id="PF02493">
    <property type="entry name" value="MORN"/>
    <property type="match status" value="5"/>
</dbReference>
<feature type="region of interest" description="Disordered" evidence="2">
    <location>
        <begin position="1"/>
        <end position="74"/>
    </location>
</feature>
<dbReference type="PANTHER" id="PTHR23084">
    <property type="entry name" value="PHOSPHATIDYLINOSITOL-4-PHOSPHATE 5-KINASE RELATED"/>
    <property type="match status" value="1"/>
</dbReference>
<proteinExistence type="predicted"/>
<evidence type="ECO:0000313" key="4">
    <source>
        <dbReference type="Proteomes" id="UP001165082"/>
    </source>
</evidence>
<protein>
    <submittedName>
        <fullName evidence="3">Uncharacterized protein</fullName>
    </submittedName>
</protein>